<dbReference type="Proteomes" id="UP000276587">
    <property type="component" value="Unassembled WGS sequence"/>
</dbReference>
<evidence type="ECO:0000313" key="9">
    <source>
        <dbReference type="Proteomes" id="UP000276587"/>
    </source>
</evidence>
<dbReference type="EMBL" id="RBQF01000099">
    <property type="protein sequence ID" value="RMP11643.1"/>
    <property type="molecule type" value="Genomic_DNA"/>
</dbReference>
<name>A0A3M3WY36_PSEMA</name>
<evidence type="ECO:0000259" key="6">
    <source>
        <dbReference type="PROSITE" id="PS51898"/>
    </source>
</evidence>
<gene>
    <name evidence="8" type="ORF">ALQ29_03914</name>
</gene>
<keyword evidence="4" id="KW-0233">DNA recombination</keyword>
<dbReference type="InterPro" id="IPR046668">
    <property type="entry name" value="DUF6538"/>
</dbReference>
<feature type="domain" description="Tyr recombinase" evidence="6">
    <location>
        <begin position="434"/>
        <end position="636"/>
    </location>
</feature>
<dbReference type="PANTHER" id="PTHR30349:SF41">
    <property type="entry name" value="INTEGRASE_RECOMBINASE PROTEIN MJ0367-RELATED"/>
    <property type="match status" value="1"/>
</dbReference>
<dbReference type="InterPro" id="IPR013762">
    <property type="entry name" value="Integrase-like_cat_sf"/>
</dbReference>
<dbReference type="Pfam" id="PF20172">
    <property type="entry name" value="DUF6538"/>
    <property type="match status" value="1"/>
</dbReference>
<evidence type="ECO:0000313" key="8">
    <source>
        <dbReference type="EMBL" id="RMP11643.1"/>
    </source>
</evidence>
<dbReference type="AlphaFoldDB" id="A0A3M3WY36"/>
<proteinExistence type="inferred from homology"/>
<evidence type="ECO:0000256" key="3">
    <source>
        <dbReference type="ARBA" id="ARBA00023125"/>
    </source>
</evidence>
<keyword evidence="3 5" id="KW-0238">DNA-binding</keyword>
<dbReference type="SUPFAM" id="SSF56349">
    <property type="entry name" value="DNA breaking-rejoining enzymes"/>
    <property type="match status" value="1"/>
</dbReference>
<dbReference type="InterPro" id="IPR002104">
    <property type="entry name" value="Integrase_catalytic"/>
</dbReference>
<comment type="caution">
    <text evidence="8">The sequence shown here is derived from an EMBL/GenBank/DDBJ whole genome shotgun (WGS) entry which is preliminary data.</text>
</comment>
<comment type="similarity">
    <text evidence="1">Belongs to the 'phage' integrase family.</text>
</comment>
<dbReference type="InterPro" id="IPR010998">
    <property type="entry name" value="Integrase_recombinase_N"/>
</dbReference>
<dbReference type="PANTHER" id="PTHR30349">
    <property type="entry name" value="PHAGE INTEGRASE-RELATED"/>
    <property type="match status" value="1"/>
</dbReference>
<dbReference type="GO" id="GO:0003677">
    <property type="term" value="F:DNA binding"/>
    <property type="evidence" value="ECO:0007669"/>
    <property type="project" value="UniProtKB-UniRule"/>
</dbReference>
<protein>
    <recommendedName>
        <fullName evidence="10">Tyr recombinase domain-containing protein</fullName>
    </recommendedName>
</protein>
<evidence type="ECO:0000256" key="2">
    <source>
        <dbReference type="ARBA" id="ARBA00022908"/>
    </source>
</evidence>
<dbReference type="Gene3D" id="1.10.150.130">
    <property type="match status" value="1"/>
</dbReference>
<keyword evidence="2" id="KW-0229">DNA integration</keyword>
<reference evidence="8 9" key="1">
    <citation type="submission" date="2018-08" db="EMBL/GenBank/DDBJ databases">
        <title>Recombination of ecologically and evolutionarily significant loci maintains genetic cohesion in the Pseudomonas syringae species complex.</title>
        <authorList>
            <person name="Dillon M."/>
            <person name="Thakur S."/>
            <person name="Almeida R.N.D."/>
            <person name="Weir B.S."/>
            <person name="Guttman D.S."/>
        </authorList>
    </citation>
    <scope>NUCLEOTIDE SEQUENCE [LARGE SCALE GENOMIC DNA]</scope>
    <source>
        <strain evidence="8 9">ICMP 3555</strain>
    </source>
</reference>
<dbReference type="Gene3D" id="1.10.443.10">
    <property type="entry name" value="Intergrase catalytic core"/>
    <property type="match status" value="1"/>
</dbReference>
<dbReference type="GO" id="GO:0006310">
    <property type="term" value="P:DNA recombination"/>
    <property type="evidence" value="ECO:0007669"/>
    <property type="project" value="UniProtKB-KW"/>
</dbReference>
<dbReference type="AntiFam" id="ANF00010">
    <property type="entry name" value="tRNA translation"/>
</dbReference>
<evidence type="ECO:0000259" key="7">
    <source>
        <dbReference type="PROSITE" id="PS51900"/>
    </source>
</evidence>
<evidence type="ECO:0008006" key="10">
    <source>
        <dbReference type="Google" id="ProtNLM"/>
    </source>
</evidence>
<dbReference type="CDD" id="cd01184">
    <property type="entry name" value="INT_C_like_1"/>
    <property type="match status" value="1"/>
</dbReference>
<accession>A0A3M3WY36</accession>
<dbReference type="PROSITE" id="PS51900">
    <property type="entry name" value="CB"/>
    <property type="match status" value="1"/>
</dbReference>
<organism evidence="8 9">
    <name type="scientific">Pseudomonas marginalis pv. marginalis</name>
    <dbReference type="NCBI Taxonomy" id="97473"/>
    <lineage>
        <taxon>Bacteria</taxon>
        <taxon>Pseudomonadati</taxon>
        <taxon>Pseudomonadota</taxon>
        <taxon>Gammaproteobacteria</taxon>
        <taxon>Pseudomonadales</taxon>
        <taxon>Pseudomonadaceae</taxon>
        <taxon>Pseudomonas</taxon>
    </lineage>
</organism>
<evidence type="ECO:0000256" key="1">
    <source>
        <dbReference type="ARBA" id="ARBA00008857"/>
    </source>
</evidence>
<dbReference type="InterPro" id="IPR044068">
    <property type="entry name" value="CB"/>
</dbReference>
<keyword evidence="9" id="KW-1185">Reference proteome</keyword>
<dbReference type="GO" id="GO:0015074">
    <property type="term" value="P:DNA integration"/>
    <property type="evidence" value="ECO:0007669"/>
    <property type="project" value="UniProtKB-KW"/>
</dbReference>
<dbReference type="InterPro" id="IPR011010">
    <property type="entry name" value="DNA_brk_join_enz"/>
</dbReference>
<evidence type="ECO:0000256" key="4">
    <source>
        <dbReference type="ARBA" id="ARBA00023172"/>
    </source>
</evidence>
<sequence length="656" mass="72516">MRPVAQIAQSVEQGIENPRVGGSIPSLGTKTYKPLIPNGFRGFLFVPHLPSPPHWYTKAVHMASHSRIINGSTVPRFRALMAQPFKHPQSGVFYFRRRVPDDLRPALGREYKRSLQTRDIGEAKGRHAAEWIKSEEAFALARAQLSGAEVLSAKDVQQLAARWFHGELDELEQSGKFRRALVPGDAVELETPFGFEQHQEWLSIREALNEGDETDWRAVILPHMLRALKAENIPAPAKDSPALDSLTSAFKEHLLKLSDIAKRREEGDWSTTADVLSKAPISAEKRRADQIHSKSILEVFEAYSAAKLLDDGDNRSTRKTLDEFRSSIRRFVELYGDLAVQAVTRGTVQDYRAKLAGFPTKAPGAAKLTAPQLIELAKTAALPTLSAVTIRNRLRVLGAVLGYAVRMDWIKENPVDASGVAKAAGNAAKTKGDRRRKDYTKDELRQIFSSPLYTPDGWQPARKGYGQALYWLPLLMYYTGARREELCQLAAKDVQDEDGIPHLAILSLDEDDAGRTVKTASSRRRVPLHDDLVSLGFLDYAKSVPQGGQLFPLLQPSPAGFYGANVGKAWAKYLRDVAQLQSPASPSHGFRHTFKTMSRQVGIPEDVHDALTGHNDGSVSREYGSMPLSRMASELKQLPSLPDLAGSLGLSLSTPT</sequence>
<dbReference type="InterPro" id="IPR050090">
    <property type="entry name" value="Tyrosine_recombinase_XerCD"/>
</dbReference>
<dbReference type="Pfam" id="PF00589">
    <property type="entry name" value="Phage_integrase"/>
    <property type="match status" value="1"/>
</dbReference>
<dbReference type="PROSITE" id="PS51898">
    <property type="entry name" value="TYR_RECOMBINASE"/>
    <property type="match status" value="1"/>
</dbReference>
<evidence type="ECO:0000256" key="5">
    <source>
        <dbReference type="PROSITE-ProRule" id="PRU01248"/>
    </source>
</evidence>
<feature type="domain" description="Core-binding (CB)" evidence="7">
    <location>
        <begin position="294"/>
        <end position="405"/>
    </location>
</feature>